<dbReference type="Gene3D" id="3.60.130.30">
    <property type="match status" value="1"/>
</dbReference>
<reference evidence="1" key="1">
    <citation type="submission" date="2023-03" db="EMBL/GenBank/DDBJ databases">
        <title>Massive genome expansion in bonnet fungi (Mycena s.s.) driven by repeated elements and novel gene families across ecological guilds.</title>
        <authorList>
            <consortium name="Lawrence Berkeley National Laboratory"/>
            <person name="Harder C.B."/>
            <person name="Miyauchi S."/>
            <person name="Viragh M."/>
            <person name="Kuo A."/>
            <person name="Thoen E."/>
            <person name="Andreopoulos B."/>
            <person name="Lu D."/>
            <person name="Skrede I."/>
            <person name="Drula E."/>
            <person name="Henrissat B."/>
            <person name="Morin E."/>
            <person name="Kohler A."/>
            <person name="Barry K."/>
            <person name="LaButti K."/>
            <person name="Morin E."/>
            <person name="Salamov A."/>
            <person name="Lipzen A."/>
            <person name="Mereny Z."/>
            <person name="Hegedus B."/>
            <person name="Baldrian P."/>
            <person name="Stursova M."/>
            <person name="Weitz H."/>
            <person name="Taylor A."/>
            <person name="Grigoriev I.V."/>
            <person name="Nagy L.G."/>
            <person name="Martin F."/>
            <person name="Kauserud H."/>
        </authorList>
    </citation>
    <scope>NUCLEOTIDE SEQUENCE</scope>
    <source>
        <strain evidence="1">CBHHK188m</strain>
    </source>
</reference>
<evidence type="ECO:0000313" key="1">
    <source>
        <dbReference type="EMBL" id="KAJ7723099.1"/>
    </source>
</evidence>
<dbReference type="EMBL" id="JARJLG010000251">
    <property type="protein sequence ID" value="KAJ7723099.1"/>
    <property type="molecule type" value="Genomic_DNA"/>
</dbReference>
<dbReference type="Proteomes" id="UP001215280">
    <property type="component" value="Unassembled WGS sequence"/>
</dbReference>
<comment type="caution">
    <text evidence="1">The sequence shown here is derived from an EMBL/GenBank/DDBJ whole genome shotgun (WGS) entry which is preliminary data.</text>
</comment>
<name>A0AAD7HM74_9AGAR</name>
<accession>A0AAD7HM74</accession>
<organism evidence="1 2">
    <name type="scientific">Mycena maculata</name>
    <dbReference type="NCBI Taxonomy" id="230809"/>
    <lineage>
        <taxon>Eukaryota</taxon>
        <taxon>Fungi</taxon>
        <taxon>Dikarya</taxon>
        <taxon>Basidiomycota</taxon>
        <taxon>Agaricomycotina</taxon>
        <taxon>Agaricomycetes</taxon>
        <taxon>Agaricomycetidae</taxon>
        <taxon>Agaricales</taxon>
        <taxon>Marasmiineae</taxon>
        <taxon>Mycenaceae</taxon>
        <taxon>Mycena</taxon>
    </lineage>
</organism>
<dbReference type="AlphaFoldDB" id="A0AAD7HM74"/>
<protein>
    <submittedName>
        <fullName evidence="1">Uncharacterized protein</fullName>
    </submittedName>
</protein>
<keyword evidence="2" id="KW-1185">Reference proteome</keyword>
<proteinExistence type="predicted"/>
<gene>
    <name evidence="1" type="ORF">DFH07DRAFT_871999</name>
</gene>
<sequence>MATGTRIRQHVPSRLDGGIYAPLLLRLLKNSHFICLATYASAAFALWAPKVYQYYKAHDDALHSKHRHLGRNFPKSVFTSAAFNFGPNVWTFRHRDVLNIPFGWCAVQALGHFDPVHGGHLVLWDLDLVIEFPPGATILFPSATLSHSNLPVHPGEQHASFTQYTASGLFRYVDNGFRTEGELVLEDPAEYKRICGLKGTRWEMGIGLLSSVEELLELA</sequence>
<evidence type="ECO:0000313" key="2">
    <source>
        <dbReference type="Proteomes" id="UP001215280"/>
    </source>
</evidence>